<evidence type="ECO:0000313" key="4">
    <source>
        <dbReference type="Proteomes" id="UP000056109"/>
    </source>
</evidence>
<dbReference type="Proteomes" id="UP000056109">
    <property type="component" value="Chromosome I"/>
</dbReference>
<evidence type="ECO:0000313" key="3">
    <source>
        <dbReference type="EMBL" id="CEF39796.1"/>
    </source>
</evidence>
<feature type="transmembrane region" description="Helical" evidence="2">
    <location>
        <begin position="99"/>
        <end position="116"/>
    </location>
</feature>
<accession>A0A0U5ER10</accession>
<dbReference type="EMBL" id="LN606600">
    <property type="protein sequence ID" value="CEF39796.1"/>
    <property type="molecule type" value="Genomic_DNA"/>
</dbReference>
<reference evidence="4" key="1">
    <citation type="submission" date="2014-09" db="EMBL/GenBank/DDBJ databases">
        <authorList>
            <person name="Illeghems K.G."/>
        </authorList>
    </citation>
    <scope>NUCLEOTIDE SEQUENCE [LARGE SCALE GENOMIC DNA]</scope>
    <source>
        <strain evidence="4">108B</strain>
    </source>
</reference>
<organism evidence="3 4">
    <name type="scientific">Acetobacter senegalensis</name>
    <dbReference type="NCBI Taxonomy" id="446692"/>
    <lineage>
        <taxon>Bacteria</taxon>
        <taxon>Pseudomonadati</taxon>
        <taxon>Pseudomonadota</taxon>
        <taxon>Alphaproteobacteria</taxon>
        <taxon>Acetobacterales</taxon>
        <taxon>Acetobacteraceae</taxon>
        <taxon>Acetobacter</taxon>
    </lineage>
</organism>
<proteinExistence type="predicted"/>
<keyword evidence="2" id="KW-0472">Membrane</keyword>
<feature type="compositionally biased region" description="Basic and acidic residues" evidence="1">
    <location>
        <begin position="183"/>
        <end position="196"/>
    </location>
</feature>
<keyword evidence="4" id="KW-1185">Reference proteome</keyword>
<dbReference type="AlphaFoldDB" id="A0A0U5ER10"/>
<dbReference type="GeneID" id="34781580"/>
<dbReference type="PATRIC" id="fig|446692.3.peg.313"/>
<feature type="transmembrane region" description="Helical" evidence="2">
    <location>
        <begin position="46"/>
        <end position="64"/>
    </location>
</feature>
<keyword evidence="2" id="KW-0812">Transmembrane</keyword>
<sequence>MTLAAILAPLLALCVVARGMGFLPVLGAVIAAAMLVDGLAPLQETAAAFVLLFSIGPVWFLTYYQQDRVQERSGPAVPFFALGLMVVLLLASARSGVPLFPAGLCVVLAGLVAVTYRQAMIWQWAGLLTCVNGIMLAGVIEKQVMVVGVAALAGCVISVLGGLYVHRVMPRVAVVRASGRKDADRKGHPVEKRFRGDAPLPSDPVPAFGAERGVQEPSPRSLPSDETTEDADKPAPKAEDDPA</sequence>
<keyword evidence="2" id="KW-1133">Transmembrane helix</keyword>
<feature type="region of interest" description="Disordered" evidence="1">
    <location>
        <begin position="183"/>
        <end position="243"/>
    </location>
</feature>
<gene>
    <name evidence="3" type="ORF">ASN_367</name>
</gene>
<dbReference type="KEGG" id="asz:ASN_367"/>
<evidence type="ECO:0000256" key="2">
    <source>
        <dbReference type="SAM" id="Phobius"/>
    </source>
</evidence>
<protein>
    <submittedName>
        <fullName evidence="3">Uncharacterized protein</fullName>
    </submittedName>
</protein>
<name>A0A0U5ER10_9PROT</name>
<evidence type="ECO:0000256" key="1">
    <source>
        <dbReference type="SAM" id="MobiDB-lite"/>
    </source>
</evidence>
<feature type="transmembrane region" description="Helical" evidence="2">
    <location>
        <begin position="146"/>
        <end position="166"/>
    </location>
</feature>
<feature type="compositionally biased region" description="Basic and acidic residues" evidence="1">
    <location>
        <begin position="230"/>
        <end position="243"/>
    </location>
</feature>
<feature type="transmembrane region" description="Helical" evidence="2">
    <location>
        <begin position="76"/>
        <end position="93"/>
    </location>
</feature>
<feature type="transmembrane region" description="Helical" evidence="2">
    <location>
        <begin position="121"/>
        <end position="140"/>
    </location>
</feature>
<dbReference type="RefSeq" id="WP_058986989.1">
    <property type="nucleotide sequence ID" value="NZ_LN606600.1"/>
</dbReference>